<reference evidence="2" key="2">
    <citation type="submission" date="2019-07" db="EMBL/GenBank/DDBJ databases">
        <authorList>
            <person name="Seetharam A."/>
            <person name="Woodhouse M."/>
            <person name="Cannon E."/>
        </authorList>
    </citation>
    <scope>NUCLEOTIDE SEQUENCE [LARGE SCALE GENOMIC DNA]</scope>
    <source>
        <strain evidence="2">cv. B73</strain>
    </source>
</reference>
<dbReference type="AlphaFoldDB" id="A0A804RC18"/>
<dbReference type="Gramene" id="Zm00001eb406320_T002">
    <property type="protein sequence ID" value="Zm00001eb406320_P002"/>
    <property type="gene ID" value="Zm00001eb406320"/>
</dbReference>
<evidence type="ECO:0000313" key="3">
    <source>
        <dbReference type="Proteomes" id="UP000007305"/>
    </source>
</evidence>
<feature type="compositionally biased region" description="Basic residues" evidence="1">
    <location>
        <begin position="119"/>
        <end position="131"/>
    </location>
</feature>
<feature type="region of interest" description="Disordered" evidence="1">
    <location>
        <begin position="1"/>
        <end position="20"/>
    </location>
</feature>
<keyword evidence="3" id="KW-1185">Reference proteome</keyword>
<evidence type="ECO:0000256" key="1">
    <source>
        <dbReference type="SAM" id="MobiDB-lite"/>
    </source>
</evidence>
<accession>A0A804RC18</accession>
<reference evidence="3" key="1">
    <citation type="journal article" date="2009" name="Science">
        <title>The B73 maize genome: complexity, diversity, and dynamics.</title>
        <authorList>
            <person name="Schnable P.S."/>
            <person name="Ware D."/>
            <person name="Fulton R.S."/>
            <person name="Stein J.C."/>
            <person name="Wei F."/>
            <person name="Pasternak S."/>
            <person name="Liang C."/>
            <person name="Zhang J."/>
            <person name="Fulton L."/>
            <person name="Graves T.A."/>
            <person name="Minx P."/>
            <person name="Reily A.D."/>
            <person name="Courtney L."/>
            <person name="Kruchowski S.S."/>
            <person name="Tomlinson C."/>
            <person name="Strong C."/>
            <person name="Delehaunty K."/>
            <person name="Fronick C."/>
            <person name="Courtney B."/>
            <person name="Rock S.M."/>
            <person name="Belter E."/>
            <person name="Du F."/>
            <person name="Kim K."/>
            <person name="Abbott R.M."/>
            <person name="Cotton M."/>
            <person name="Levy A."/>
            <person name="Marchetto P."/>
            <person name="Ochoa K."/>
            <person name="Jackson S.M."/>
            <person name="Gillam B."/>
            <person name="Chen W."/>
            <person name="Yan L."/>
            <person name="Higginbotham J."/>
            <person name="Cardenas M."/>
            <person name="Waligorski J."/>
            <person name="Applebaum E."/>
            <person name="Phelps L."/>
            <person name="Falcone J."/>
            <person name="Kanchi K."/>
            <person name="Thane T."/>
            <person name="Scimone A."/>
            <person name="Thane N."/>
            <person name="Henke J."/>
            <person name="Wang T."/>
            <person name="Ruppert J."/>
            <person name="Shah N."/>
            <person name="Rotter K."/>
            <person name="Hodges J."/>
            <person name="Ingenthron E."/>
            <person name="Cordes M."/>
            <person name="Kohlberg S."/>
            <person name="Sgro J."/>
            <person name="Delgado B."/>
            <person name="Mead K."/>
            <person name="Chinwalla A."/>
            <person name="Leonard S."/>
            <person name="Crouse K."/>
            <person name="Collura K."/>
            <person name="Kudrna D."/>
            <person name="Currie J."/>
            <person name="He R."/>
            <person name="Angelova A."/>
            <person name="Rajasekar S."/>
            <person name="Mueller T."/>
            <person name="Lomeli R."/>
            <person name="Scara G."/>
            <person name="Ko A."/>
            <person name="Delaney K."/>
            <person name="Wissotski M."/>
            <person name="Lopez G."/>
            <person name="Campos D."/>
            <person name="Braidotti M."/>
            <person name="Ashley E."/>
            <person name="Golser W."/>
            <person name="Kim H."/>
            <person name="Lee S."/>
            <person name="Lin J."/>
            <person name="Dujmic Z."/>
            <person name="Kim W."/>
            <person name="Talag J."/>
            <person name="Zuccolo A."/>
            <person name="Fan C."/>
            <person name="Sebastian A."/>
            <person name="Kramer M."/>
            <person name="Spiegel L."/>
            <person name="Nascimento L."/>
            <person name="Zutavern T."/>
            <person name="Miller B."/>
            <person name="Ambroise C."/>
            <person name="Muller S."/>
            <person name="Spooner W."/>
            <person name="Narechania A."/>
            <person name="Ren L."/>
            <person name="Wei S."/>
            <person name="Kumari S."/>
            <person name="Faga B."/>
            <person name="Levy M.J."/>
            <person name="McMahan L."/>
            <person name="Van Buren P."/>
            <person name="Vaughn M.W."/>
            <person name="Ying K."/>
            <person name="Yeh C.-T."/>
            <person name="Emrich S.J."/>
            <person name="Jia Y."/>
            <person name="Kalyanaraman A."/>
            <person name="Hsia A.-P."/>
            <person name="Barbazuk W.B."/>
            <person name="Baucom R.S."/>
            <person name="Brutnell T.P."/>
            <person name="Carpita N.C."/>
            <person name="Chaparro C."/>
            <person name="Chia J.-M."/>
            <person name="Deragon J.-M."/>
            <person name="Estill J.C."/>
            <person name="Fu Y."/>
            <person name="Jeddeloh J.A."/>
            <person name="Han Y."/>
            <person name="Lee H."/>
            <person name="Li P."/>
            <person name="Lisch D.R."/>
            <person name="Liu S."/>
            <person name="Liu Z."/>
            <person name="Nagel D.H."/>
            <person name="McCann M.C."/>
            <person name="SanMiguel P."/>
            <person name="Myers A.M."/>
            <person name="Nettleton D."/>
            <person name="Nguyen J."/>
            <person name="Penning B.W."/>
            <person name="Ponnala L."/>
            <person name="Schneider K.L."/>
            <person name="Schwartz D.C."/>
            <person name="Sharma A."/>
            <person name="Soderlund C."/>
            <person name="Springer N.M."/>
            <person name="Sun Q."/>
            <person name="Wang H."/>
            <person name="Waterman M."/>
            <person name="Westerman R."/>
            <person name="Wolfgruber T.K."/>
            <person name="Yang L."/>
            <person name="Yu Y."/>
            <person name="Zhang L."/>
            <person name="Zhou S."/>
            <person name="Zhu Q."/>
            <person name="Bennetzen J.L."/>
            <person name="Dawe R.K."/>
            <person name="Jiang J."/>
            <person name="Jiang N."/>
            <person name="Presting G.G."/>
            <person name="Wessler S.R."/>
            <person name="Aluru S."/>
            <person name="Martienssen R.A."/>
            <person name="Clifton S.W."/>
            <person name="McCombie W.R."/>
            <person name="Wing R.A."/>
            <person name="Wilson R.K."/>
        </authorList>
    </citation>
    <scope>NUCLEOTIDE SEQUENCE [LARGE SCALE GENOMIC DNA]</scope>
    <source>
        <strain evidence="3">cv. B73</strain>
    </source>
</reference>
<sequence>MRKSRVNPSRQERSGGMATPRRLIRERAEAAVATLVAVRPHEIPPLMSAAATFFFVSQPLIHLAVVLPSRSCKVTIRHLNYVCAGGADPERLLRGAAAAGRGRHLPGARHSPGPLRRLPPPHRRRCPHRLPRLLPPLHPQAQGFDDDTQV</sequence>
<feature type="region of interest" description="Disordered" evidence="1">
    <location>
        <begin position="100"/>
        <end position="150"/>
    </location>
</feature>
<dbReference type="EnsemblPlants" id="Zm00001eb406320_T002">
    <property type="protein sequence ID" value="Zm00001eb406320_P002"/>
    <property type="gene ID" value="Zm00001eb406320"/>
</dbReference>
<evidence type="ECO:0000313" key="2">
    <source>
        <dbReference type="EnsemblPlants" id="Zm00001eb406320_P002"/>
    </source>
</evidence>
<protein>
    <submittedName>
        <fullName evidence="2">Uncharacterized protein</fullName>
    </submittedName>
</protein>
<reference evidence="2" key="3">
    <citation type="submission" date="2021-05" db="UniProtKB">
        <authorList>
            <consortium name="EnsemblPlants"/>
        </authorList>
    </citation>
    <scope>IDENTIFICATION</scope>
    <source>
        <strain evidence="2">cv. B73</strain>
    </source>
</reference>
<name>A0A804RC18_MAIZE</name>
<dbReference type="Proteomes" id="UP000007305">
    <property type="component" value="Chromosome 10"/>
</dbReference>
<proteinExistence type="predicted"/>
<organism evidence="2 3">
    <name type="scientific">Zea mays</name>
    <name type="common">Maize</name>
    <dbReference type="NCBI Taxonomy" id="4577"/>
    <lineage>
        <taxon>Eukaryota</taxon>
        <taxon>Viridiplantae</taxon>
        <taxon>Streptophyta</taxon>
        <taxon>Embryophyta</taxon>
        <taxon>Tracheophyta</taxon>
        <taxon>Spermatophyta</taxon>
        <taxon>Magnoliopsida</taxon>
        <taxon>Liliopsida</taxon>
        <taxon>Poales</taxon>
        <taxon>Poaceae</taxon>
        <taxon>PACMAD clade</taxon>
        <taxon>Panicoideae</taxon>
        <taxon>Andropogonodae</taxon>
        <taxon>Andropogoneae</taxon>
        <taxon>Tripsacinae</taxon>
        <taxon>Zea</taxon>
    </lineage>
</organism>